<gene>
    <name evidence="1" type="ORF">UFOVP755_84</name>
</gene>
<proteinExistence type="predicted"/>
<reference evidence="1" key="1">
    <citation type="submission" date="2020-05" db="EMBL/GenBank/DDBJ databases">
        <authorList>
            <person name="Chiriac C."/>
            <person name="Salcher M."/>
            <person name="Ghai R."/>
            <person name="Kavagutti S V."/>
        </authorList>
    </citation>
    <scope>NUCLEOTIDE SEQUENCE</scope>
</reference>
<dbReference type="EMBL" id="LR798356">
    <property type="protein sequence ID" value="CAB5226179.1"/>
    <property type="molecule type" value="Genomic_DNA"/>
</dbReference>
<protein>
    <submittedName>
        <fullName evidence="1">Baseplate protein J-like</fullName>
    </submittedName>
</protein>
<accession>A0A6J7X6G0</accession>
<organism evidence="1">
    <name type="scientific">uncultured Caudovirales phage</name>
    <dbReference type="NCBI Taxonomy" id="2100421"/>
    <lineage>
        <taxon>Viruses</taxon>
        <taxon>Duplodnaviria</taxon>
        <taxon>Heunggongvirae</taxon>
        <taxon>Uroviricota</taxon>
        <taxon>Caudoviricetes</taxon>
        <taxon>Peduoviridae</taxon>
        <taxon>Maltschvirus</taxon>
        <taxon>Maltschvirus maltsch</taxon>
    </lineage>
</organism>
<evidence type="ECO:0000313" key="1">
    <source>
        <dbReference type="EMBL" id="CAB5226179.1"/>
    </source>
</evidence>
<sequence length="632" mass="69373">MRTLKTKSLGNLPIQLEPTSKEFLSIRQSMLDTIDQIAPEWTDRYAGDLGIVLVELMAYMGDILSYNIDKAQNESYLATAQERKNIIKLLELIGYNLKSGSPAQVPMAIITTQDLVTIPKGTIVESNVGGYRFESLENIVLQEAGVYCQSEYASQLSLALGVEVNAINNAIFSSGITKTALLGKSNGKANQTFILSDIGIVIGSNSGLSLQINGATWTAQESFLDTESDSLVYTYRLNDDDTITITFGNDLNGAIPAINQNINITYRAGVGQKYNAIGIGAISNLKSTIQGIATIYNVAQPSGGSDSESNDSAKRNGPLSLKALDRAITLQDFETLAIKTPNAGIKSARAVAGDGAYDVEVYVACEGQNPIPSGRWYRDFNTGTGIVGMVGRYLFDRKPIPTRLLVAPCRSVQIKLNAKIGALSNYLNAEVKLNVLNSIRTELLRLSDSFGRSLPLSRVIQIIENSRGVDYCDIITLHRKPVLVFKNGSNQNALDLATLDFDYASISETTVEDTYYIEWQSTLSFFIKSEKNGYIKNDNTKLFVMNTQSKTFTIYTLPIVDTEDTPERYKQFTFTLTLGNSLPTQDDIWELKVSRKIDTITLSPNEIIVPRLLGNNLLLDENDIKINVVGGK</sequence>
<name>A0A6J7X6G0_9CAUD</name>